<dbReference type="PANTHER" id="PTHR30329">
    <property type="entry name" value="STATOR ELEMENT OF FLAGELLAR MOTOR COMPLEX"/>
    <property type="match status" value="1"/>
</dbReference>
<dbReference type="PANTHER" id="PTHR30329:SF21">
    <property type="entry name" value="LIPOPROTEIN YIAD-RELATED"/>
    <property type="match status" value="1"/>
</dbReference>
<name>A0A3N6NLH6_9CYAN</name>
<keyword evidence="1" id="KW-0472">Membrane</keyword>
<dbReference type="InterPro" id="IPR050330">
    <property type="entry name" value="Bact_OuterMem_StrucFunc"/>
</dbReference>
<protein>
    <submittedName>
        <fullName evidence="3">OmpA family protein</fullName>
    </submittedName>
</protein>
<dbReference type="SUPFAM" id="SSF103088">
    <property type="entry name" value="OmpA-like"/>
    <property type="match status" value="1"/>
</dbReference>
<sequence length="79" mass="8653">MVLSFVTTLVLLRLSKEEREAVDALAEVLKATPAAKIMVEGHTDNVPFKAGMGDNWDLSYRRAKAVVTRLIKKGVSPAQ</sequence>
<dbReference type="Pfam" id="PF00691">
    <property type="entry name" value="OmpA"/>
    <property type="match status" value="1"/>
</dbReference>
<gene>
    <name evidence="3" type="ORF">D5R40_33890</name>
</gene>
<reference evidence="3 4" key="1">
    <citation type="journal article" date="2018" name="ACS Chem. Biol.">
        <title>Ketoreductase domain dysfunction expands chemodiversity: malyngamide biosynthesis in the cyanobacterium Okeania hirsuta.</title>
        <authorList>
            <person name="Moss N.A."/>
            <person name="Leao T."/>
            <person name="Rankin M."/>
            <person name="McCullough T.M."/>
            <person name="Qu P."/>
            <person name="Korobeynikov A."/>
            <person name="Smith J.L."/>
            <person name="Gerwick L."/>
            <person name="Gerwick W.H."/>
        </authorList>
    </citation>
    <scope>NUCLEOTIDE SEQUENCE [LARGE SCALE GENOMIC DNA]</scope>
    <source>
        <strain evidence="3 4">PAB10Feb10-1</strain>
    </source>
</reference>
<evidence type="ECO:0000259" key="2">
    <source>
        <dbReference type="PROSITE" id="PS51123"/>
    </source>
</evidence>
<organism evidence="3 4">
    <name type="scientific">Okeania hirsuta</name>
    <dbReference type="NCBI Taxonomy" id="1458930"/>
    <lineage>
        <taxon>Bacteria</taxon>
        <taxon>Bacillati</taxon>
        <taxon>Cyanobacteriota</taxon>
        <taxon>Cyanophyceae</taxon>
        <taxon>Oscillatoriophycideae</taxon>
        <taxon>Oscillatoriales</taxon>
        <taxon>Microcoleaceae</taxon>
        <taxon>Okeania</taxon>
    </lineage>
</organism>
<evidence type="ECO:0000313" key="3">
    <source>
        <dbReference type="EMBL" id="RQH16634.1"/>
    </source>
</evidence>
<accession>A0A3N6NLH6</accession>
<dbReference type="GO" id="GO:0016020">
    <property type="term" value="C:membrane"/>
    <property type="evidence" value="ECO:0007669"/>
    <property type="project" value="UniProtKB-UniRule"/>
</dbReference>
<comment type="caution">
    <text evidence="3">The sequence shown here is derived from an EMBL/GenBank/DDBJ whole genome shotgun (WGS) entry which is preliminary data.</text>
</comment>
<dbReference type="AlphaFoldDB" id="A0A3N6NLH6"/>
<dbReference type="EMBL" id="RCBY01000550">
    <property type="protein sequence ID" value="RQH16634.1"/>
    <property type="molecule type" value="Genomic_DNA"/>
</dbReference>
<proteinExistence type="predicted"/>
<dbReference type="Gene3D" id="3.30.1330.60">
    <property type="entry name" value="OmpA-like domain"/>
    <property type="match status" value="1"/>
</dbReference>
<dbReference type="InterPro" id="IPR006665">
    <property type="entry name" value="OmpA-like"/>
</dbReference>
<dbReference type="OrthoDB" id="9815217at2"/>
<dbReference type="PROSITE" id="PS51123">
    <property type="entry name" value="OMPA_2"/>
    <property type="match status" value="1"/>
</dbReference>
<dbReference type="InterPro" id="IPR036737">
    <property type="entry name" value="OmpA-like_sf"/>
</dbReference>
<evidence type="ECO:0000313" key="4">
    <source>
        <dbReference type="Proteomes" id="UP000269154"/>
    </source>
</evidence>
<feature type="domain" description="OmpA-like" evidence="2">
    <location>
        <begin position="1"/>
        <end position="79"/>
    </location>
</feature>
<keyword evidence="4" id="KW-1185">Reference proteome</keyword>
<dbReference type="CDD" id="cd07185">
    <property type="entry name" value="OmpA_C-like"/>
    <property type="match status" value="1"/>
</dbReference>
<dbReference type="Proteomes" id="UP000269154">
    <property type="component" value="Unassembled WGS sequence"/>
</dbReference>
<evidence type="ECO:0000256" key="1">
    <source>
        <dbReference type="PROSITE-ProRule" id="PRU00473"/>
    </source>
</evidence>